<dbReference type="Gene3D" id="3.40.1280.10">
    <property type="match status" value="1"/>
</dbReference>
<organism evidence="4 5">
    <name type="scientific">Polychaeton citri CBS 116435</name>
    <dbReference type="NCBI Taxonomy" id="1314669"/>
    <lineage>
        <taxon>Eukaryota</taxon>
        <taxon>Fungi</taxon>
        <taxon>Dikarya</taxon>
        <taxon>Ascomycota</taxon>
        <taxon>Pezizomycotina</taxon>
        <taxon>Dothideomycetes</taxon>
        <taxon>Dothideomycetidae</taxon>
        <taxon>Capnodiales</taxon>
        <taxon>Capnodiaceae</taxon>
        <taxon>Polychaeton</taxon>
    </lineage>
</organism>
<evidence type="ECO:0000259" key="3">
    <source>
        <dbReference type="Pfam" id="PF00588"/>
    </source>
</evidence>
<proteinExistence type="predicted"/>
<dbReference type="OrthoDB" id="241340at2759"/>
<evidence type="ECO:0000313" key="5">
    <source>
        <dbReference type="Proteomes" id="UP000799441"/>
    </source>
</evidence>
<keyword evidence="1" id="KW-0489">Methyltransferase</keyword>
<gene>
    <name evidence="4" type="ORF">K431DRAFT_231619</name>
</gene>
<keyword evidence="5" id="KW-1185">Reference proteome</keyword>
<dbReference type="CDD" id="cd18091">
    <property type="entry name" value="SpoU-like_TRM3-like"/>
    <property type="match status" value="1"/>
</dbReference>
<reference evidence="4" key="1">
    <citation type="journal article" date="2020" name="Stud. Mycol.">
        <title>101 Dothideomycetes genomes: a test case for predicting lifestyles and emergence of pathogens.</title>
        <authorList>
            <person name="Haridas S."/>
            <person name="Albert R."/>
            <person name="Binder M."/>
            <person name="Bloem J."/>
            <person name="Labutti K."/>
            <person name="Salamov A."/>
            <person name="Andreopoulos B."/>
            <person name="Baker S."/>
            <person name="Barry K."/>
            <person name="Bills G."/>
            <person name="Bluhm B."/>
            <person name="Cannon C."/>
            <person name="Castanera R."/>
            <person name="Culley D."/>
            <person name="Daum C."/>
            <person name="Ezra D."/>
            <person name="Gonzalez J."/>
            <person name="Henrissat B."/>
            <person name="Kuo A."/>
            <person name="Liang C."/>
            <person name="Lipzen A."/>
            <person name="Lutzoni F."/>
            <person name="Magnuson J."/>
            <person name="Mondo S."/>
            <person name="Nolan M."/>
            <person name="Ohm R."/>
            <person name="Pangilinan J."/>
            <person name="Park H.-J."/>
            <person name="Ramirez L."/>
            <person name="Alfaro M."/>
            <person name="Sun H."/>
            <person name="Tritt A."/>
            <person name="Yoshinaga Y."/>
            <person name="Zwiers L.-H."/>
            <person name="Turgeon B."/>
            <person name="Goodwin S."/>
            <person name="Spatafora J."/>
            <person name="Crous P."/>
            <person name="Grigoriev I."/>
        </authorList>
    </citation>
    <scope>NUCLEOTIDE SEQUENCE</scope>
    <source>
        <strain evidence="4">CBS 116435</strain>
    </source>
</reference>
<dbReference type="InterPro" id="IPR029026">
    <property type="entry name" value="tRNA_m1G_MTases_N"/>
</dbReference>
<evidence type="ECO:0000256" key="1">
    <source>
        <dbReference type="ARBA" id="ARBA00022603"/>
    </source>
</evidence>
<protein>
    <recommendedName>
        <fullName evidence="3">tRNA/rRNA methyltransferase SpoU type domain-containing protein</fullName>
    </recommendedName>
</protein>
<dbReference type="InterPro" id="IPR044748">
    <property type="entry name" value="Trm3/TARBP1_C"/>
</dbReference>
<dbReference type="GO" id="GO:0030488">
    <property type="term" value="P:tRNA methylation"/>
    <property type="evidence" value="ECO:0007669"/>
    <property type="project" value="InterPro"/>
</dbReference>
<evidence type="ECO:0000313" key="4">
    <source>
        <dbReference type="EMBL" id="KAF2718110.1"/>
    </source>
</evidence>
<dbReference type="SUPFAM" id="SSF75217">
    <property type="entry name" value="alpha/beta knot"/>
    <property type="match status" value="1"/>
</dbReference>
<dbReference type="InterPro" id="IPR029028">
    <property type="entry name" value="Alpha/beta_knot_MTases"/>
</dbReference>
<dbReference type="AlphaFoldDB" id="A0A9P4UMM5"/>
<dbReference type="InterPro" id="IPR016024">
    <property type="entry name" value="ARM-type_fold"/>
</dbReference>
<keyword evidence="2" id="KW-0808">Transferase</keyword>
<feature type="domain" description="tRNA/rRNA methyltransferase SpoU type" evidence="3">
    <location>
        <begin position="1081"/>
        <end position="1225"/>
    </location>
</feature>
<dbReference type="PANTHER" id="PTHR12029:SF11">
    <property type="entry name" value="METHYLTRANSFERASE TARBP1-RELATED"/>
    <property type="match status" value="1"/>
</dbReference>
<evidence type="ECO:0000256" key="2">
    <source>
        <dbReference type="ARBA" id="ARBA00022679"/>
    </source>
</evidence>
<comment type="caution">
    <text evidence="4">The sequence shown here is derived from an EMBL/GenBank/DDBJ whole genome shotgun (WGS) entry which is preliminary data.</text>
</comment>
<dbReference type="GO" id="GO:0003723">
    <property type="term" value="F:RNA binding"/>
    <property type="evidence" value="ECO:0007669"/>
    <property type="project" value="InterPro"/>
</dbReference>
<sequence>METGNTTSERGGLTTATLLLQHVNEDERPPLIRGIAKSSSLETASDTSFVTSILSRYPDEDAEFEVARRLKASIDRGLIDEWVPGIKAHKVISLRLLELSTATLKESLDSLSALPKSQGISVPLEPNIRHEIEAHCAEQRRASEASSVILLARSHLSFIQKVFVDAKDRETSTHPDLYNTVLSLMGAADPSISASAANVCFSLLRVPGSLRHALLWTRIATLVAVKHSPSHVTIGYQLWLRALINGDLDDQITEHQVTYWTLINGGLRHGDTERRKLCLQILRHSVERGMQPIDSRLAAGLPKFKVEMLLKHQYDRYCVVFETIILGRYINQVHECRRDLDALVSNGSVIGEAWILTLVESAMNPSVQENIRKFMGLWVMNAGDLFTSMPTSAATILKQSILPWATQGALFISTVREKEGRMQCFYGEQLAKYIESTLTSEHHSAEVTTSVINAILACIKDNQNTLFPLAVVYLVEAIARAFNRRDGLFLNNAQFQVLMELAFWSKYSDITRDFVRVTVLSIGKISLQGNGSIEEELSSATKVRWDGLQEECAQLIQGTANSITLRGMSARAVKEQDSLRKSRTFHTALDTAPREYTSEQLYMHLEDLINDLEYLEYPKNVLMAFIRIVLHDHVLEVVLDSPESPLALMVIDLVRQFQSFCENRIYLLALFLINLRRAILKDQRLVQLLSLEDIIVQFTEFPPQAKIEYLMEDVVAQLLSPKTQGKLSYEHYYGKRHAIGFAALVDICSRLGSLEPTAVKRIIDRLLQKWIDQKPPAPTYCKWKTTLQLQVVFLLNEQILWTGNKIMAKEILETCHKVLAMEQLPRLRHLLEWMIVRIYLLDSSLRNDIFDQLATKDHHSNPKYLASLMKIAVITSRSEPCDEAFANEVATAIVPLSASSKVIVRHEAQWSFPTLMKHAKARNWTSITKSAALVALDKYIKSLSRWNDPPLERELDRLDPDRDHNLTHLVEGGYIALEPIERPLTTNRDLAELYAEHDLKGDIAHPSCMPLGDPIKTRAEEAIALSLEKGSHLRQKSAEPIKTDSAASSGDLALQTKGTAYLSAFLDDPSSESENTRRNDLMVVASLIDNPYNLGGLSRASEIFGASALYLENPSVTSNKLFTSVSVASHLHLPLLPLAAPDLQAFLAGKKTEGWAIVGIEQTDRSVLLGSAACEIPQKTILVLGSEREGVPALVLSECDLLVEIPQQGITRSLNVQTAASIVLFEYTRQHRGGI</sequence>
<name>A0A9P4UMM5_9PEZI</name>
<dbReference type="EMBL" id="MU003830">
    <property type="protein sequence ID" value="KAF2718110.1"/>
    <property type="molecule type" value="Genomic_DNA"/>
</dbReference>
<dbReference type="GO" id="GO:0016423">
    <property type="term" value="F:tRNA (guanine) methyltransferase activity"/>
    <property type="evidence" value="ECO:0007669"/>
    <property type="project" value="InterPro"/>
</dbReference>
<dbReference type="InterPro" id="IPR001537">
    <property type="entry name" value="SpoU_MeTrfase"/>
</dbReference>
<dbReference type="SUPFAM" id="SSF48371">
    <property type="entry name" value="ARM repeat"/>
    <property type="match status" value="1"/>
</dbReference>
<dbReference type="Proteomes" id="UP000799441">
    <property type="component" value="Unassembled WGS sequence"/>
</dbReference>
<dbReference type="InterPro" id="IPR045330">
    <property type="entry name" value="TRM3/TARBP1"/>
</dbReference>
<accession>A0A9P4UMM5</accession>
<dbReference type="PANTHER" id="PTHR12029">
    <property type="entry name" value="RNA METHYLTRANSFERASE"/>
    <property type="match status" value="1"/>
</dbReference>
<dbReference type="Pfam" id="PF00588">
    <property type="entry name" value="SpoU_methylase"/>
    <property type="match status" value="1"/>
</dbReference>